<organism evidence="1 2">
    <name type="scientific">Emergomyces pasteurianus Ep9510</name>
    <dbReference type="NCBI Taxonomy" id="1447872"/>
    <lineage>
        <taxon>Eukaryota</taxon>
        <taxon>Fungi</taxon>
        <taxon>Dikarya</taxon>
        <taxon>Ascomycota</taxon>
        <taxon>Pezizomycotina</taxon>
        <taxon>Eurotiomycetes</taxon>
        <taxon>Eurotiomycetidae</taxon>
        <taxon>Onygenales</taxon>
        <taxon>Ajellomycetaceae</taxon>
        <taxon>Emergomyces</taxon>
    </lineage>
</organism>
<sequence length="80" mass="8696">MDEHNEYVKTLSPSMELDEWWTPSCGILIPDEPCTTAIDAEAVEGLARQVFVEVRPRWAGIVSVSVALGYGVVSADVSSN</sequence>
<dbReference type="Proteomes" id="UP000182235">
    <property type="component" value="Unassembled WGS sequence"/>
</dbReference>
<accession>A0A1J9QRM5</accession>
<name>A0A1J9QRM5_9EURO</name>
<evidence type="ECO:0000313" key="2">
    <source>
        <dbReference type="Proteomes" id="UP000182235"/>
    </source>
</evidence>
<evidence type="ECO:0000313" key="1">
    <source>
        <dbReference type="EMBL" id="OJD18540.1"/>
    </source>
</evidence>
<protein>
    <submittedName>
        <fullName evidence="1">Uncharacterized protein</fullName>
    </submittedName>
</protein>
<comment type="caution">
    <text evidence="1">The sequence shown here is derived from an EMBL/GenBank/DDBJ whole genome shotgun (WGS) entry which is preliminary data.</text>
</comment>
<reference evidence="1 2" key="1">
    <citation type="submission" date="2015-07" db="EMBL/GenBank/DDBJ databases">
        <title>Emmonsia species relationships and genome sequence.</title>
        <authorList>
            <consortium name="The Broad Institute Genomics Platform"/>
            <person name="Cuomo C.A."/>
            <person name="Munoz J.F."/>
            <person name="Imamovic A."/>
            <person name="Priest M.E."/>
            <person name="Young S."/>
            <person name="Clay O.K."/>
            <person name="McEwen J.G."/>
        </authorList>
    </citation>
    <scope>NUCLEOTIDE SEQUENCE [LARGE SCALE GENOMIC DNA]</scope>
    <source>
        <strain evidence="1 2">UAMH 9510</strain>
    </source>
</reference>
<dbReference type="AlphaFoldDB" id="A0A1J9QRM5"/>
<dbReference type="VEuPathDB" id="FungiDB:AJ78_01456"/>
<dbReference type="OrthoDB" id="408152at2759"/>
<keyword evidence="2" id="KW-1185">Reference proteome</keyword>
<dbReference type="STRING" id="1447872.A0A1J9QRM5"/>
<dbReference type="EMBL" id="LGRN01000032">
    <property type="protein sequence ID" value="OJD18540.1"/>
    <property type="molecule type" value="Genomic_DNA"/>
</dbReference>
<proteinExistence type="predicted"/>
<gene>
    <name evidence="1" type="ORF">AJ78_01456</name>
</gene>